<protein>
    <recommendedName>
        <fullName evidence="2">HTH cro/C1-type domain-containing protein</fullName>
    </recommendedName>
</protein>
<evidence type="ECO:0000259" key="2">
    <source>
        <dbReference type="PROSITE" id="PS50943"/>
    </source>
</evidence>
<evidence type="ECO:0000313" key="3">
    <source>
        <dbReference type="EMBL" id="KRL58096.1"/>
    </source>
</evidence>
<accession>A0A0R1RLK7</accession>
<dbReference type="SMART" id="SM00530">
    <property type="entry name" value="HTH_XRE"/>
    <property type="match status" value="1"/>
</dbReference>
<dbReference type="PROSITE" id="PS50943">
    <property type="entry name" value="HTH_CROC1"/>
    <property type="match status" value="1"/>
</dbReference>
<proteinExistence type="predicted"/>
<name>A0A0R1RLK7_9LACO</name>
<dbReference type="SUPFAM" id="SSF47413">
    <property type="entry name" value="lambda repressor-like DNA-binding domains"/>
    <property type="match status" value="1"/>
</dbReference>
<dbReference type="InterPro" id="IPR001387">
    <property type="entry name" value="Cro/C1-type_HTH"/>
</dbReference>
<dbReference type="Pfam" id="PF01381">
    <property type="entry name" value="HTH_3"/>
    <property type="match status" value="1"/>
</dbReference>
<dbReference type="Gene3D" id="1.10.260.40">
    <property type="entry name" value="lambda repressor-like DNA-binding domains"/>
    <property type="match status" value="1"/>
</dbReference>
<dbReference type="PANTHER" id="PTHR46558">
    <property type="entry name" value="TRACRIPTIONAL REGULATORY PROTEIN-RELATED-RELATED"/>
    <property type="match status" value="1"/>
</dbReference>
<feature type="domain" description="HTH cro/C1-type" evidence="2">
    <location>
        <begin position="15"/>
        <end position="69"/>
    </location>
</feature>
<keyword evidence="4" id="KW-1185">Reference proteome</keyword>
<dbReference type="InterPro" id="IPR010982">
    <property type="entry name" value="Lambda_DNA-bd_dom_sf"/>
</dbReference>
<comment type="caution">
    <text evidence="3">The sequence shown here is derived from an EMBL/GenBank/DDBJ whole genome shotgun (WGS) entry which is preliminary data.</text>
</comment>
<dbReference type="EMBL" id="AZFE01000002">
    <property type="protein sequence ID" value="KRL58096.1"/>
    <property type="molecule type" value="Genomic_DNA"/>
</dbReference>
<organism evidence="3 4">
    <name type="scientific">Paucilactobacillus oligofermentans DSM 15707 = LMG 22743</name>
    <dbReference type="NCBI Taxonomy" id="1423778"/>
    <lineage>
        <taxon>Bacteria</taxon>
        <taxon>Bacillati</taxon>
        <taxon>Bacillota</taxon>
        <taxon>Bacilli</taxon>
        <taxon>Lactobacillales</taxon>
        <taxon>Lactobacillaceae</taxon>
        <taxon>Paucilactobacillus</taxon>
    </lineage>
</organism>
<sequence length="104" mass="11842">MIMMAKQITEFSKKLVELRKTANFSQDELAEKIFLSRQSISKWENGESVPDMNNLVQLAKVLEVSLDELVLGVEPVNSQSRLMKEFLDADKSDQQQPINNGWNG</sequence>
<dbReference type="CDD" id="cd00093">
    <property type="entry name" value="HTH_XRE"/>
    <property type="match status" value="1"/>
</dbReference>
<dbReference type="PATRIC" id="fig|1423778.4.peg.185"/>
<keyword evidence="1" id="KW-0238">DNA-binding</keyword>
<reference evidence="3 4" key="1">
    <citation type="journal article" date="2015" name="Genome Announc.">
        <title>Expanding the biotechnology potential of lactobacilli through comparative genomics of 213 strains and associated genera.</title>
        <authorList>
            <person name="Sun Z."/>
            <person name="Harris H.M."/>
            <person name="McCann A."/>
            <person name="Guo C."/>
            <person name="Argimon S."/>
            <person name="Zhang W."/>
            <person name="Yang X."/>
            <person name="Jeffery I.B."/>
            <person name="Cooney J.C."/>
            <person name="Kagawa T.F."/>
            <person name="Liu W."/>
            <person name="Song Y."/>
            <person name="Salvetti E."/>
            <person name="Wrobel A."/>
            <person name="Rasinkangas P."/>
            <person name="Parkhill J."/>
            <person name="Rea M.C."/>
            <person name="O'Sullivan O."/>
            <person name="Ritari J."/>
            <person name="Douillard F.P."/>
            <person name="Paul Ross R."/>
            <person name="Yang R."/>
            <person name="Briner A.E."/>
            <person name="Felis G.E."/>
            <person name="de Vos W.M."/>
            <person name="Barrangou R."/>
            <person name="Klaenhammer T.R."/>
            <person name="Caufield P.W."/>
            <person name="Cui Y."/>
            <person name="Zhang H."/>
            <person name="O'Toole P.W."/>
        </authorList>
    </citation>
    <scope>NUCLEOTIDE SEQUENCE [LARGE SCALE GENOMIC DNA]</scope>
    <source>
        <strain evidence="3 4">DSM 15707</strain>
    </source>
</reference>
<evidence type="ECO:0000313" key="4">
    <source>
        <dbReference type="Proteomes" id="UP000051697"/>
    </source>
</evidence>
<dbReference type="GO" id="GO:0003677">
    <property type="term" value="F:DNA binding"/>
    <property type="evidence" value="ECO:0007669"/>
    <property type="project" value="UniProtKB-KW"/>
</dbReference>
<dbReference type="STRING" id="1423778.FC70_GL000169"/>
<dbReference type="PANTHER" id="PTHR46558:SF4">
    <property type="entry name" value="DNA-BIDING PHAGE PROTEIN"/>
    <property type="match status" value="1"/>
</dbReference>
<dbReference type="AlphaFoldDB" id="A0A0R1RLK7"/>
<evidence type="ECO:0000256" key="1">
    <source>
        <dbReference type="ARBA" id="ARBA00023125"/>
    </source>
</evidence>
<dbReference type="Proteomes" id="UP000051697">
    <property type="component" value="Unassembled WGS sequence"/>
</dbReference>
<gene>
    <name evidence="3" type="ORF">FC70_GL000169</name>
</gene>